<dbReference type="AlphaFoldDB" id="A0A1Q3AKA2"/>
<accession>A0A1Q3AKA2</accession>
<proteinExistence type="predicted"/>
<dbReference type="GO" id="GO:0071008">
    <property type="term" value="C:U2-type post-mRNA release spliceosomal complex"/>
    <property type="evidence" value="ECO:0007669"/>
    <property type="project" value="InterPro"/>
</dbReference>
<name>A0A1Q3AKA2_ZYGRO</name>
<dbReference type="EMBL" id="BDGX01000052">
    <property type="protein sequence ID" value="GAV56002.1"/>
    <property type="molecule type" value="Genomic_DNA"/>
</dbReference>
<protein>
    <submittedName>
        <fullName evidence="2">Uncharacterized protein</fullName>
    </submittedName>
</protein>
<evidence type="ECO:0000313" key="2">
    <source>
        <dbReference type="EMBL" id="GAV56002.1"/>
    </source>
</evidence>
<dbReference type="Proteomes" id="UP000187013">
    <property type="component" value="Unassembled WGS sequence"/>
</dbReference>
<sequence>MRKRNKIRLPSLGYEDLSVKESNDEKLNVEMLQDDLNEEEPLPLVGGLKKMGQIPIETDDKAEERSKYDELFKKDFRVLNLENIDLDSELEQQPREAFQPKSEFREKDYVKLLDREEKGQIMSHVKKYGGDSDEDDTLQEFEDDRLALSHSERKSQDARKKKLIQDVIAEDRQNDGSSREWEANLMNRVQIQRSPALPSLYKGIIDGSALEQELSKVQHQKRQLKAKLTLLQNQRHKLLHDREELVSSIKRLGTY</sequence>
<dbReference type="Pfam" id="PF15458">
    <property type="entry name" value="NTR2"/>
    <property type="match status" value="1"/>
</dbReference>
<evidence type="ECO:0000256" key="1">
    <source>
        <dbReference type="SAM" id="Coils"/>
    </source>
</evidence>
<reference evidence="2 3" key="1">
    <citation type="submission" date="2016-08" db="EMBL/GenBank/DDBJ databases">
        <title>Draft genome sequence of allopolyploid Zygosaccharomyces rouxii.</title>
        <authorList>
            <person name="Watanabe J."/>
            <person name="Uehara K."/>
            <person name="Mogi Y."/>
            <person name="Tsukioka Y."/>
        </authorList>
    </citation>
    <scope>NUCLEOTIDE SEQUENCE [LARGE SCALE GENOMIC DNA]</scope>
    <source>
        <strain evidence="2 3">NBRC 110957</strain>
    </source>
</reference>
<gene>
    <name evidence="2" type="ORF">ZYGR_0AZ01740</name>
</gene>
<comment type="caution">
    <text evidence="2">The sequence shown here is derived from an EMBL/GenBank/DDBJ whole genome shotgun (WGS) entry which is preliminary data.</text>
</comment>
<feature type="coiled-coil region" evidence="1">
    <location>
        <begin position="207"/>
        <end position="241"/>
    </location>
</feature>
<dbReference type="GO" id="GO:0000390">
    <property type="term" value="P:spliceosomal complex disassembly"/>
    <property type="evidence" value="ECO:0007669"/>
    <property type="project" value="InterPro"/>
</dbReference>
<evidence type="ECO:0000313" key="3">
    <source>
        <dbReference type="Proteomes" id="UP000187013"/>
    </source>
</evidence>
<dbReference type="InterPro" id="IPR028211">
    <property type="entry name" value="Ntr2"/>
</dbReference>
<dbReference type="OrthoDB" id="4067234at2759"/>
<organism evidence="2 3">
    <name type="scientific">Zygosaccharomyces rouxii</name>
    <dbReference type="NCBI Taxonomy" id="4956"/>
    <lineage>
        <taxon>Eukaryota</taxon>
        <taxon>Fungi</taxon>
        <taxon>Dikarya</taxon>
        <taxon>Ascomycota</taxon>
        <taxon>Saccharomycotina</taxon>
        <taxon>Saccharomycetes</taxon>
        <taxon>Saccharomycetales</taxon>
        <taxon>Saccharomycetaceae</taxon>
        <taxon>Zygosaccharomyces</taxon>
    </lineage>
</organism>
<keyword evidence="1" id="KW-0175">Coiled coil</keyword>